<name>A0A060RR93_PLARE</name>
<feature type="region of interest" description="Disordered" evidence="1">
    <location>
        <begin position="749"/>
        <end position="807"/>
    </location>
</feature>
<accession>A0A060RR93</accession>
<keyword evidence="5" id="KW-1185">Reference proteome</keyword>
<feature type="domain" description="Plasmodium RESA N-terminal" evidence="3">
    <location>
        <begin position="835"/>
        <end position="959"/>
    </location>
</feature>
<evidence type="ECO:0000313" key="5">
    <source>
        <dbReference type="Proteomes" id="UP000027581"/>
    </source>
</evidence>
<organism evidence="4 5">
    <name type="scientific">Plasmodium reichenowi</name>
    <dbReference type="NCBI Taxonomy" id="5854"/>
    <lineage>
        <taxon>Eukaryota</taxon>
        <taxon>Sar</taxon>
        <taxon>Alveolata</taxon>
        <taxon>Apicomplexa</taxon>
        <taxon>Aconoidasida</taxon>
        <taxon>Haemosporida</taxon>
        <taxon>Plasmodiidae</taxon>
        <taxon>Plasmodium</taxon>
        <taxon>Plasmodium (Laverania)</taxon>
    </lineage>
</organism>
<feature type="compositionally biased region" description="Basic and acidic residues" evidence="1">
    <location>
        <begin position="771"/>
        <end position="787"/>
    </location>
</feature>
<dbReference type="PANTHER" id="PTHR36193:SF23">
    <property type="entry name" value="PHISTB DOMAIN-CONTAINING RESA-LIKE PROTEIN 1"/>
    <property type="match status" value="1"/>
</dbReference>
<protein>
    <recommendedName>
        <fullName evidence="3">Plasmodium RESA N-terminal domain-containing protein</fullName>
    </recommendedName>
</protein>
<evidence type="ECO:0000259" key="3">
    <source>
        <dbReference type="Pfam" id="PF09687"/>
    </source>
</evidence>
<evidence type="ECO:0000256" key="2">
    <source>
        <dbReference type="SAM" id="Phobius"/>
    </source>
</evidence>
<feature type="transmembrane region" description="Helical" evidence="2">
    <location>
        <begin position="42"/>
        <end position="61"/>
    </location>
</feature>
<reference evidence="4" key="2">
    <citation type="submission" date="2014-05" db="EMBL/GenBank/DDBJ databases">
        <title>The genome sequences of chimpanzee malaria parasites reveal the path to human adaptation.</title>
        <authorList>
            <person name="Otto T.D."/>
            <person name="Rayner J.C."/>
            <person name="Boehme U."/>
            <person name="Pain A."/>
            <person name="Spottiswoode N."/>
            <person name="Sanders M."/>
            <person name="Quail M."/>
            <person name="Ollomo B."/>
            <person name="Renaud F."/>
            <person name="Thomas A.W."/>
            <person name="Prugnolle F."/>
            <person name="Conway D.J."/>
            <person name="Newbold C."/>
            <person name="Berriman M."/>
        </authorList>
    </citation>
    <scope>NUCLEOTIDE SEQUENCE [LARGE SCALE GENOMIC DNA]</scope>
    <source>
        <strain evidence="4">CDC</strain>
    </source>
</reference>
<keyword evidence="2" id="KW-0812">Transmembrane</keyword>
<feature type="region of interest" description="Disordered" evidence="1">
    <location>
        <begin position="490"/>
        <end position="563"/>
    </location>
</feature>
<feature type="region of interest" description="Disordered" evidence="1">
    <location>
        <begin position="348"/>
        <end position="419"/>
    </location>
</feature>
<reference evidence="4" key="1">
    <citation type="submission" date="2014-01" db="EMBL/GenBank/DDBJ databases">
        <authorList>
            <person name="Aslett M."/>
        </authorList>
    </citation>
    <scope>NUCLEOTIDE SEQUENCE</scope>
    <source>
        <strain evidence="4">CDC</strain>
    </source>
</reference>
<dbReference type="AlphaFoldDB" id="A0A060RR93"/>
<dbReference type="Gene3D" id="6.10.280.180">
    <property type="entry name" value="Plasmodium RESA, N-terminal helical domain"/>
    <property type="match status" value="1"/>
</dbReference>
<dbReference type="EMBL" id="HG810769">
    <property type="protein sequence ID" value="CDO63788.1"/>
    <property type="molecule type" value="Genomic_DNA"/>
</dbReference>
<proteinExistence type="predicted"/>
<keyword evidence="2" id="KW-0472">Membrane</keyword>
<feature type="region of interest" description="Disordered" evidence="1">
    <location>
        <begin position="679"/>
        <end position="732"/>
    </location>
</feature>
<dbReference type="Proteomes" id="UP000027581">
    <property type="component" value="Unassembled WGS sequence"/>
</dbReference>
<dbReference type="InterPro" id="IPR044885">
    <property type="entry name" value="PRESA_N_sf"/>
</dbReference>
<evidence type="ECO:0000256" key="1">
    <source>
        <dbReference type="SAM" id="MobiDB-lite"/>
    </source>
</evidence>
<dbReference type="PANTHER" id="PTHR36193">
    <property type="entry name" value="PHISTB DOMAIN-CONTAINING RESA-LIKE PROTEIN 1"/>
    <property type="match status" value="1"/>
</dbReference>
<feature type="compositionally biased region" description="Polar residues" evidence="1">
    <location>
        <begin position="224"/>
        <end position="234"/>
    </location>
</feature>
<dbReference type="InterPro" id="IPR006526">
    <property type="entry name" value="Export_prot_PHISTa/b/c"/>
</dbReference>
<keyword evidence="2" id="KW-1133">Transmembrane helix</keyword>
<evidence type="ECO:0000313" key="4">
    <source>
        <dbReference type="EMBL" id="CDO63788.1"/>
    </source>
</evidence>
<gene>
    <name evidence="4" type="ORF">PRCDC_0800600</name>
</gene>
<feature type="compositionally biased region" description="Polar residues" evidence="1">
    <location>
        <begin position="709"/>
        <end position="718"/>
    </location>
</feature>
<dbReference type="NCBIfam" id="TIGR01639">
    <property type="entry name" value="P_fal_TIGR01639"/>
    <property type="match status" value="1"/>
</dbReference>
<dbReference type="InterPro" id="IPR019111">
    <property type="entry name" value="PRESA_N"/>
</dbReference>
<dbReference type="VEuPathDB" id="PlasmoDB:PRCDC_0800600"/>
<feature type="region of interest" description="Disordered" evidence="1">
    <location>
        <begin position="211"/>
        <end position="234"/>
    </location>
</feature>
<dbReference type="VEuPathDB" id="PlasmoDB:PRG01_0802800"/>
<sequence>MIFVKSKILYFLKWPSVAIEENFSGSFKCLFKNKRNKYIRNNLSRFILSVSLILFFFHFVLCSTIENVEILKNDYNTLTECHIINRRSRNLGANPEPISLGYELNGKDEGNKNDHLLNSATNVPTELGNLNERLFPDLGLYTTDQNSGNNTPNLGGSLGFNSFMKLDLGSLNQFDKDRMINLKDETNINEYEGSVGRNSMASNVVTSELYDEPVDDSSSSTSTGTKLKNVPSNDNNILRLKDEAIDDYVNSNSKVESEDNYYAQQNIPSQWNDNYSSEQNVADQWADNYTTQQNISSQWNDNYSSEQNVADQWTDNYTTQQNISSQWNDNYASEQNVQNELEYYGGSEHLNDVSADNNTSDNLKDEPVDDNTSNNLKDEPVDDNTSNNLKDEPVDDNTSNNLKDEPVDIDGTNNKMGLNEQHVNPWTTTLADLKNINNSMKVEKNNKNNEQVKNTGVSKSCNIIKPSKFNKENLFEQRLQSVEGKNFFEGRSHFDERSQNVEQRRNFDERNQQVHDRRNFDDRDQNFMDRRNFDERNQQVNDRRNFDERNQQVNDRRNFDERRYQNVNDRRNFDERYQNVNDRRNFDERYQNVNERRNFDQRSPNVEERRFMDPRNPNIPDVRFPHPQWGPGMMYGRPYYHWVPYMGDGRGYNFYNPHQHMVYGRPYYWVPPPALEYTKGCNPMEQRKEEERANVGGRGSRYPEEERYNYNNKRSNSVPEGRNYEENAYERGGGNNKWDFRNIYDRLRDEDENDYDQPTTTTTTSSSNRGRGNERYTQSRDRREERNNYNSDYYTRGNERTYNNSNVTSSANRELMPYKKEILPFGVSNSELEDKLTEEELNERIRRLDFTVSVKDMFILWNHILAHERKKYTKMQEYLMYYSQYLEKTYLVPTAFRKKYWWRVHYILTEEVVKRERTDNLDFHQFLRKGSCEKREFLYFINSKRKAWADLTETMKNIWMERLTYKMRKYSGA</sequence>
<dbReference type="Pfam" id="PF09687">
    <property type="entry name" value="PRESAN"/>
    <property type="match status" value="1"/>
</dbReference>